<dbReference type="Proteomes" id="UP000186670">
    <property type="component" value="Unassembled WGS sequence"/>
</dbReference>
<evidence type="ECO:0000313" key="3">
    <source>
        <dbReference type="EMBL" id="OGD68821.1"/>
    </source>
</evidence>
<organism evidence="3 4">
    <name type="scientific">Candidatus Campbellbacteria bacterium RIFCSPHIGHO2_01_FULL_34_10</name>
    <dbReference type="NCBI Taxonomy" id="1797577"/>
    <lineage>
        <taxon>Bacteria</taxon>
        <taxon>Candidatus Campbelliibacteriota</taxon>
    </lineage>
</organism>
<feature type="transmembrane region" description="Helical" evidence="1">
    <location>
        <begin position="134"/>
        <end position="155"/>
    </location>
</feature>
<keyword evidence="1" id="KW-0812">Transmembrane</keyword>
<dbReference type="EMBL" id="MEZZ01000020">
    <property type="protein sequence ID" value="OGD68821.1"/>
    <property type="molecule type" value="Genomic_DNA"/>
</dbReference>
<keyword evidence="1" id="KW-0472">Membrane</keyword>
<feature type="domain" description="DUF2914" evidence="2">
    <location>
        <begin position="284"/>
        <end position="351"/>
    </location>
</feature>
<feature type="transmembrane region" description="Helical" evidence="1">
    <location>
        <begin position="104"/>
        <end position="122"/>
    </location>
</feature>
<sequence>MKAIKAKILTVRSWAEKNERYLVPAFFIGGLIFDNLTLTRIDRVFDNVILLGYLFIATASIILINLFQARNIENKWKSFLLLLTQFAFGGLFSGYVIFYTKSASLASSWIFLLVIYGFFIGNERFRKYYNDFNFQIKVLFVAIFSYLIFFVPVVLKKIGSGIFLLSGVISLVVIYALMFFFFKYISHLGLKREKKLTRDIFLIFLGFNLMYFTNIIPPVPLSLKQLEVYHYVEKTSDGNYLVREEKFNFLKDAYRDWKNEFNKMNNNSPVYVYASVFAPTDLNTEITHIWQRYDEKIGEWVTLNEVSYAIKGGRDKGYRGYSLMNNAIDGKWRVYVKNNKGQVLGKIKFEIKKVDSVELVTKII</sequence>
<evidence type="ECO:0000259" key="2">
    <source>
        <dbReference type="Pfam" id="PF11141"/>
    </source>
</evidence>
<protein>
    <recommendedName>
        <fullName evidence="2">DUF2914 domain-containing protein</fullName>
    </recommendedName>
</protein>
<dbReference type="Pfam" id="PF11141">
    <property type="entry name" value="DUF2914"/>
    <property type="match status" value="1"/>
</dbReference>
<feature type="transmembrane region" description="Helical" evidence="1">
    <location>
        <begin position="47"/>
        <end position="67"/>
    </location>
</feature>
<feature type="transmembrane region" description="Helical" evidence="1">
    <location>
        <begin position="21"/>
        <end position="41"/>
    </location>
</feature>
<gene>
    <name evidence="3" type="ORF">A2811_02430</name>
</gene>
<feature type="transmembrane region" description="Helical" evidence="1">
    <location>
        <begin position="161"/>
        <end position="184"/>
    </location>
</feature>
<name>A0A1F5EN46_9BACT</name>
<dbReference type="AlphaFoldDB" id="A0A1F5EN46"/>
<comment type="caution">
    <text evidence="3">The sequence shown here is derived from an EMBL/GenBank/DDBJ whole genome shotgun (WGS) entry which is preliminary data.</text>
</comment>
<evidence type="ECO:0000256" key="1">
    <source>
        <dbReference type="SAM" id="Phobius"/>
    </source>
</evidence>
<feature type="transmembrane region" description="Helical" evidence="1">
    <location>
        <begin position="196"/>
        <end position="216"/>
    </location>
</feature>
<reference evidence="3 4" key="1">
    <citation type="journal article" date="2016" name="Nat. Commun.">
        <title>Thousands of microbial genomes shed light on interconnected biogeochemical processes in an aquifer system.</title>
        <authorList>
            <person name="Anantharaman K."/>
            <person name="Brown C.T."/>
            <person name="Hug L.A."/>
            <person name="Sharon I."/>
            <person name="Castelle C.J."/>
            <person name="Probst A.J."/>
            <person name="Thomas B.C."/>
            <person name="Singh A."/>
            <person name="Wilkins M.J."/>
            <person name="Karaoz U."/>
            <person name="Brodie E.L."/>
            <person name="Williams K.H."/>
            <person name="Hubbard S.S."/>
            <person name="Banfield J.F."/>
        </authorList>
    </citation>
    <scope>NUCLEOTIDE SEQUENCE [LARGE SCALE GENOMIC DNA]</scope>
</reference>
<accession>A0A1F5EN46</accession>
<keyword evidence="1" id="KW-1133">Transmembrane helix</keyword>
<evidence type="ECO:0000313" key="4">
    <source>
        <dbReference type="Proteomes" id="UP000186670"/>
    </source>
</evidence>
<dbReference type="InterPro" id="IPR022606">
    <property type="entry name" value="DUF2914"/>
</dbReference>
<proteinExistence type="predicted"/>
<feature type="transmembrane region" description="Helical" evidence="1">
    <location>
        <begin position="79"/>
        <end position="98"/>
    </location>
</feature>